<dbReference type="PRINTS" id="PR00301">
    <property type="entry name" value="HEATSHOCK70"/>
</dbReference>
<evidence type="ECO:0000256" key="1">
    <source>
        <dbReference type="ARBA" id="ARBA00007381"/>
    </source>
</evidence>
<name>A0A7J5XSW0_DISMA</name>
<dbReference type="FunFam" id="3.30.420.40:FF:000135">
    <property type="entry name" value="Heat shock cognate 71 kDa protein"/>
    <property type="match status" value="1"/>
</dbReference>
<dbReference type="PROSITE" id="PS00297">
    <property type="entry name" value="HSP70_1"/>
    <property type="match status" value="1"/>
</dbReference>
<dbReference type="Gene3D" id="3.30.420.40">
    <property type="match status" value="2"/>
</dbReference>
<dbReference type="CDD" id="cd00190">
    <property type="entry name" value="Tryp_SPc"/>
    <property type="match status" value="1"/>
</dbReference>
<evidence type="ECO:0000256" key="8">
    <source>
        <dbReference type="ARBA" id="ARBA00023157"/>
    </source>
</evidence>
<comment type="similarity">
    <text evidence="1 9">Belongs to the heat shock protein 70 family.</text>
</comment>
<dbReference type="Gene3D" id="3.30.30.30">
    <property type="match status" value="1"/>
</dbReference>
<dbReference type="SMART" id="SM00020">
    <property type="entry name" value="Tryp_SPc"/>
    <property type="match status" value="1"/>
</dbReference>
<dbReference type="PROSITE" id="PS00329">
    <property type="entry name" value="HSP70_2"/>
    <property type="match status" value="1"/>
</dbReference>
<dbReference type="InterPro" id="IPR013126">
    <property type="entry name" value="Hsp_70_fam"/>
</dbReference>
<sequence length="630" mass="69890">MSHLNDKSPNMFLFVITPLYVLIFSSSRNHRVILGEHDRQSNAEQIQIKTISRVSNTKSSLYFKKIYSISVDFLEKYWHSWLMICAHLSIQAITHPYYNAQNFNNDITLLKLSSPVQMTSRVTPVCLASSSTSIPTGTSCVTTGWGKTGQTSSPRYLQQTSLPMLSPAQCKQHWGSNRITDAMICAGASGVSSCQGDSGGPLVCQNGGVWSLVGIVSWGTSNCNVRTPAVYARVSYLRSWIDQTMSKGPAVGIDLGTTYSCVGIFQHGKVEIIANDQGNRTTPSYVAFTDTERLIGDAAKNQVAMNPTNTVFDAKRLIGRKFDDTVVQSDMKYWPFKVPKMEVEYKGEIKSFFPEEVSSMVLTKMKEISEAYLGKAVNNAVITVPAYFNDSQRQATKDAGTIAGLNVLRIINEPTAAAIAYGLDKKVGGERNVLIFDLGGGTFDVSILTIEDGIFEVKSTAGDTHLGGEDFDNRMVNHFIAEFKRKFKKEINDNKRAVRRLRTACERAKRTLSSSTQASIEIDSLYEGADFYTSITRARFEELNADLFRGTLEPVEKALRDAKMDKGQIHDIVLVGGSTRIPKIQKLLQDLFNGRELNKSINPDEAVAYGACGYLYSIYIYKHCPVIFLF</sequence>
<dbReference type="FunFam" id="3.30.420.40:FF:000026">
    <property type="entry name" value="Heat shock protein 70"/>
    <property type="match status" value="1"/>
</dbReference>
<keyword evidence="2" id="KW-0645">Protease</keyword>
<keyword evidence="6 9" id="KW-0067">ATP-binding</keyword>
<dbReference type="Gene3D" id="3.90.640.10">
    <property type="entry name" value="Actin, Chain A, domain 4"/>
    <property type="match status" value="1"/>
</dbReference>
<organism evidence="11 12">
    <name type="scientific">Dissostichus mawsoni</name>
    <name type="common">Antarctic cod</name>
    <dbReference type="NCBI Taxonomy" id="36200"/>
    <lineage>
        <taxon>Eukaryota</taxon>
        <taxon>Metazoa</taxon>
        <taxon>Chordata</taxon>
        <taxon>Craniata</taxon>
        <taxon>Vertebrata</taxon>
        <taxon>Euteleostomi</taxon>
        <taxon>Actinopterygii</taxon>
        <taxon>Neopterygii</taxon>
        <taxon>Teleostei</taxon>
        <taxon>Neoteleostei</taxon>
        <taxon>Acanthomorphata</taxon>
        <taxon>Eupercaria</taxon>
        <taxon>Perciformes</taxon>
        <taxon>Notothenioidei</taxon>
        <taxon>Nototheniidae</taxon>
        <taxon>Dissostichus</taxon>
    </lineage>
</organism>
<dbReference type="GO" id="GO:0006508">
    <property type="term" value="P:proteolysis"/>
    <property type="evidence" value="ECO:0007669"/>
    <property type="project" value="UniProtKB-KW"/>
</dbReference>
<feature type="domain" description="Peptidase S1" evidence="10">
    <location>
        <begin position="91"/>
        <end position="246"/>
    </location>
</feature>
<proteinExistence type="inferred from homology"/>
<evidence type="ECO:0000256" key="2">
    <source>
        <dbReference type="ARBA" id="ARBA00022670"/>
    </source>
</evidence>
<dbReference type="InterPro" id="IPR033116">
    <property type="entry name" value="TRYPSIN_SER"/>
</dbReference>
<keyword evidence="8" id="KW-1015">Disulfide bond</keyword>
<dbReference type="FunFam" id="3.30.30.30:FF:000001">
    <property type="entry name" value="heat shock 70 kDa protein-like"/>
    <property type="match status" value="1"/>
</dbReference>
<dbReference type="InterPro" id="IPR001254">
    <property type="entry name" value="Trypsin_dom"/>
</dbReference>
<dbReference type="OrthoDB" id="2401965at2759"/>
<dbReference type="PANTHER" id="PTHR19375">
    <property type="entry name" value="HEAT SHOCK PROTEIN 70KDA"/>
    <property type="match status" value="1"/>
</dbReference>
<dbReference type="PROSITE" id="PS00135">
    <property type="entry name" value="TRYPSIN_SER"/>
    <property type="match status" value="1"/>
</dbReference>
<evidence type="ECO:0000256" key="5">
    <source>
        <dbReference type="ARBA" id="ARBA00022825"/>
    </source>
</evidence>
<evidence type="ECO:0000256" key="4">
    <source>
        <dbReference type="ARBA" id="ARBA00022801"/>
    </source>
</evidence>
<dbReference type="GO" id="GO:0004252">
    <property type="term" value="F:serine-type endopeptidase activity"/>
    <property type="evidence" value="ECO:0007669"/>
    <property type="project" value="InterPro"/>
</dbReference>
<dbReference type="InterPro" id="IPR009003">
    <property type="entry name" value="Peptidase_S1_PA"/>
</dbReference>
<accession>A0A7J5XSW0</accession>
<evidence type="ECO:0000259" key="10">
    <source>
        <dbReference type="PROSITE" id="PS50240"/>
    </source>
</evidence>
<evidence type="ECO:0000256" key="9">
    <source>
        <dbReference type="RuleBase" id="RU003322"/>
    </source>
</evidence>
<reference evidence="11 12" key="1">
    <citation type="submission" date="2020-03" db="EMBL/GenBank/DDBJ databases">
        <title>Dissostichus mawsoni Genome sequencing and assembly.</title>
        <authorList>
            <person name="Park H."/>
        </authorList>
    </citation>
    <scope>NUCLEOTIDE SEQUENCE [LARGE SCALE GENOMIC DNA]</scope>
    <source>
        <strain evidence="11">DM0001</strain>
        <tissue evidence="11">Muscle</tissue>
    </source>
</reference>
<dbReference type="SUPFAM" id="SSF53067">
    <property type="entry name" value="Actin-like ATPase domain"/>
    <property type="match status" value="2"/>
</dbReference>
<dbReference type="GO" id="GO:0140662">
    <property type="term" value="F:ATP-dependent protein folding chaperone"/>
    <property type="evidence" value="ECO:0007669"/>
    <property type="project" value="InterPro"/>
</dbReference>
<protein>
    <recommendedName>
        <fullName evidence="10">Peptidase S1 domain-containing protein</fullName>
    </recommendedName>
</protein>
<dbReference type="CDD" id="cd10233">
    <property type="entry name" value="ASKHA_NBD_HSP70_HSPA1"/>
    <property type="match status" value="1"/>
</dbReference>
<dbReference type="EMBL" id="JAAKFY010000021">
    <property type="protein sequence ID" value="KAF3839913.1"/>
    <property type="molecule type" value="Genomic_DNA"/>
</dbReference>
<dbReference type="GO" id="GO:0005524">
    <property type="term" value="F:ATP binding"/>
    <property type="evidence" value="ECO:0007669"/>
    <property type="project" value="UniProtKB-KW"/>
</dbReference>
<dbReference type="Gene3D" id="2.40.10.10">
    <property type="entry name" value="Trypsin-like serine proteases"/>
    <property type="match status" value="1"/>
</dbReference>
<evidence type="ECO:0000256" key="7">
    <source>
        <dbReference type="ARBA" id="ARBA00023145"/>
    </source>
</evidence>
<keyword evidence="4" id="KW-0378">Hydrolase</keyword>
<gene>
    <name evidence="11" type="ORF">F7725_018630</name>
</gene>
<dbReference type="PROSITE" id="PS01036">
    <property type="entry name" value="HSP70_3"/>
    <property type="match status" value="1"/>
</dbReference>
<keyword evidence="5" id="KW-0720">Serine protease</keyword>
<dbReference type="FunFam" id="2.40.10.10:FF:000176">
    <property type="entry name" value="Chymotrypsinogen A"/>
    <property type="match status" value="1"/>
</dbReference>
<dbReference type="PROSITE" id="PS50240">
    <property type="entry name" value="TRYPSIN_DOM"/>
    <property type="match status" value="1"/>
</dbReference>
<dbReference type="InterPro" id="IPR043129">
    <property type="entry name" value="ATPase_NBD"/>
</dbReference>
<keyword evidence="3 9" id="KW-0547">Nucleotide-binding</keyword>
<dbReference type="SUPFAM" id="SSF50494">
    <property type="entry name" value="Trypsin-like serine proteases"/>
    <property type="match status" value="1"/>
</dbReference>
<comment type="caution">
    <text evidence="11">The sequence shown here is derived from an EMBL/GenBank/DDBJ whole genome shotgun (WGS) entry which is preliminary data.</text>
</comment>
<keyword evidence="12" id="KW-1185">Reference proteome</keyword>
<dbReference type="InterPro" id="IPR018181">
    <property type="entry name" value="Heat_shock_70_CS"/>
</dbReference>
<evidence type="ECO:0000313" key="11">
    <source>
        <dbReference type="EMBL" id="KAF3839913.1"/>
    </source>
</evidence>
<keyword evidence="7" id="KW-0865">Zymogen</keyword>
<dbReference type="Pfam" id="PF00012">
    <property type="entry name" value="HSP70"/>
    <property type="match status" value="1"/>
</dbReference>
<evidence type="ECO:0000313" key="12">
    <source>
        <dbReference type="Proteomes" id="UP000518266"/>
    </source>
</evidence>
<dbReference type="AlphaFoldDB" id="A0A7J5XSW0"/>
<dbReference type="InterPro" id="IPR043504">
    <property type="entry name" value="Peptidase_S1_PA_chymotrypsin"/>
</dbReference>
<evidence type="ECO:0000256" key="6">
    <source>
        <dbReference type="ARBA" id="ARBA00022840"/>
    </source>
</evidence>
<evidence type="ECO:0000256" key="3">
    <source>
        <dbReference type="ARBA" id="ARBA00022741"/>
    </source>
</evidence>
<dbReference type="FunFam" id="3.90.640.10:FF:000134">
    <property type="entry name" value="Heat shock cognate 71 kDa protein"/>
    <property type="match status" value="1"/>
</dbReference>
<dbReference type="Pfam" id="PF00089">
    <property type="entry name" value="Trypsin"/>
    <property type="match status" value="1"/>
</dbReference>
<dbReference type="FunFam" id="3.30.420.40:FF:000172">
    <property type="entry name" value="Heat shock 70 kDa protein"/>
    <property type="match status" value="1"/>
</dbReference>
<dbReference type="Proteomes" id="UP000518266">
    <property type="component" value="Unassembled WGS sequence"/>
</dbReference>